<dbReference type="InterPro" id="IPR000795">
    <property type="entry name" value="T_Tr_GTP-bd_dom"/>
</dbReference>
<dbReference type="InterPro" id="IPR041095">
    <property type="entry name" value="EFG_II"/>
</dbReference>
<dbReference type="InterPro" id="IPR009022">
    <property type="entry name" value="EFG_III"/>
</dbReference>
<dbReference type="GO" id="GO:0003924">
    <property type="term" value="F:GTPase activity"/>
    <property type="evidence" value="ECO:0007669"/>
    <property type="project" value="InterPro"/>
</dbReference>
<reference evidence="4 5" key="1">
    <citation type="submission" date="2019-03" db="EMBL/GenBank/DDBJ databases">
        <title>Genomic Encyclopedia of Type Strains, Phase IV (KMG-IV): sequencing the most valuable type-strain genomes for metagenomic binning, comparative biology and taxonomic classification.</title>
        <authorList>
            <person name="Goeker M."/>
        </authorList>
    </citation>
    <scope>NUCLEOTIDE SEQUENCE [LARGE SCALE GENOMIC DNA]</scope>
    <source>
        <strain evidence="4 5">DSM 29481</strain>
    </source>
</reference>
<dbReference type="Gene3D" id="2.40.30.10">
    <property type="entry name" value="Translation factors"/>
    <property type="match status" value="1"/>
</dbReference>
<organism evidence="4 5">
    <name type="scientific">Longicatena caecimuris</name>
    <dbReference type="NCBI Taxonomy" id="1796635"/>
    <lineage>
        <taxon>Bacteria</taxon>
        <taxon>Bacillati</taxon>
        <taxon>Bacillota</taxon>
        <taxon>Erysipelotrichia</taxon>
        <taxon>Erysipelotrichales</taxon>
        <taxon>Erysipelotrichaceae</taxon>
        <taxon>Longicatena</taxon>
    </lineage>
</organism>
<comment type="caution">
    <text evidence="4">The sequence shown here is derived from an EMBL/GenBank/DDBJ whole genome shotgun (WGS) entry which is preliminary data.</text>
</comment>
<dbReference type="Gene3D" id="3.30.230.10">
    <property type="match status" value="1"/>
</dbReference>
<dbReference type="GO" id="GO:0005525">
    <property type="term" value="F:GTP binding"/>
    <property type="evidence" value="ECO:0007669"/>
    <property type="project" value="UniProtKB-KW"/>
</dbReference>
<dbReference type="Pfam" id="PF03764">
    <property type="entry name" value="EFG_IV"/>
    <property type="match status" value="1"/>
</dbReference>
<protein>
    <submittedName>
        <fullName evidence="4">Elongation factor G</fullName>
    </submittedName>
</protein>
<keyword evidence="5" id="KW-1185">Reference proteome</keyword>
<dbReference type="Pfam" id="PF00009">
    <property type="entry name" value="GTP_EFTU"/>
    <property type="match status" value="1"/>
</dbReference>
<dbReference type="CDD" id="cd01434">
    <property type="entry name" value="EFG_mtEFG1_IV"/>
    <property type="match status" value="1"/>
</dbReference>
<gene>
    <name evidence="4" type="ORF">EDD61_1344</name>
</gene>
<dbReference type="InterPro" id="IPR035647">
    <property type="entry name" value="EFG_III/V"/>
</dbReference>
<dbReference type="FunFam" id="3.30.70.240:FF:000001">
    <property type="entry name" value="Elongation factor G"/>
    <property type="match status" value="1"/>
</dbReference>
<evidence type="ECO:0000259" key="3">
    <source>
        <dbReference type="PROSITE" id="PS51722"/>
    </source>
</evidence>
<name>A0A4R3SU44_9FIRM</name>
<dbReference type="InterPro" id="IPR027417">
    <property type="entry name" value="P-loop_NTPase"/>
</dbReference>
<evidence type="ECO:0000256" key="2">
    <source>
        <dbReference type="ARBA" id="ARBA00023134"/>
    </source>
</evidence>
<dbReference type="AlphaFoldDB" id="A0A4R3SU44"/>
<keyword evidence="4" id="KW-0648">Protein biosynthesis</keyword>
<dbReference type="SUPFAM" id="SSF54980">
    <property type="entry name" value="EF-G C-terminal domain-like"/>
    <property type="match status" value="2"/>
</dbReference>
<dbReference type="SMART" id="SM00889">
    <property type="entry name" value="EFG_IV"/>
    <property type="match status" value="1"/>
</dbReference>
<dbReference type="Pfam" id="PF00679">
    <property type="entry name" value="EFG_C"/>
    <property type="match status" value="1"/>
</dbReference>
<dbReference type="SUPFAM" id="SSF54211">
    <property type="entry name" value="Ribosomal protein S5 domain 2-like"/>
    <property type="match status" value="1"/>
</dbReference>
<dbReference type="InterPro" id="IPR005225">
    <property type="entry name" value="Small_GTP-bd"/>
</dbReference>
<dbReference type="InterPro" id="IPR005517">
    <property type="entry name" value="Transl_elong_EFG/EF2_IV"/>
</dbReference>
<dbReference type="NCBIfam" id="NF009381">
    <property type="entry name" value="PRK12740.1-5"/>
    <property type="match status" value="1"/>
</dbReference>
<dbReference type="PROSITE" id="PS51722">
    <property type="entry name" value="G_TR_2"/>
    <property type="match status" value="1"/>
</dbReference>
<feature type="domain" description="Tr-type G" evidence="3">
    <location>
        <begin position="7"/>
        <end position="281"/>
    </location>
</feature>
<dbReference type="InterPro" id="IPR014721">
    <property type="entry name" value="Ribsml_uS5_D2-typ_fold_subgr"/>
</dbReference>
<dbReference type="SUPFAM" id="SSF52540">
    <property type="entry name" value="P-loop containing nucleoside triphosphate hydrolases"/>
    <property type="match status" value="1"/>
</dbReference>
<dbReference type="PRINTS" id="PR00315">
    <property type="entry name" value="ELONGATNFCT"/>
</dbReference>
<dbReference type="SUPFAM" id="SSF50447">
    <property type="entry name" value="Translation proteins"/>
    <property type="match status" value="1"/>
</dbReference>
<proteinExistence type="predicted"/>
<dbReference type="PANTHER" id="PTHR43261:SF6">
    <property type="entry name" value="ELONGATION FACTOR G-LIKE PROTEIN"/>
    <property type="match status" value="1"/>
</dbReference>
<dbReference type="CDD" id="cd03713">
    <property type="entry name" value="EFG_mtEFG_C"/>
    <property type="match status" value="1"/>
</dbReference>
<dbReference type="Proteomes" id="UP000295773">
    <property type="component" value="Unassembled WGS sequence"/>
</dbReference>
<dbReference type="InterPro" id="IPR020568">
    <property type="entry name" value="Ribosomal_Su5_D2-typ_SF"/>
</dbReference>
<dbReference type="InterPro" id="IPR009000">
    <property type="entry name" value="Transl_B-barrel_sf"/>
</dbReference>
<dbReference type="NCBIfam" id="TIGR00231">
    <property type="entry name" value="small_GTP"/>
    <property type="match status" value="1"/>
</dbReference>
<evidence type="ECO:0000313" key="5">
    <source>
        <dbReference type="Proteomes" id="UP000295773"/>
    </source>
</evidence>
<evidence type="ECO:0000313" key="4">
    <source>
        <dbReference type="EMBL" id="TCU52321.1"/>
    </source>
</evidence>
<dbReference type="Gene3D" id="3.30.70.240">
    <property type="match status" value="1"/>
</dbReference>
<dbReference type="GO" id="GO:0032790">
    <property type="term" value="P:ribosome disassembly"/>
    <property type="evidence" value="ECO:0007669"/>
    <property type="project" value="TreeGrafter"/>
</dbReference>
<dbReference type="PANTHER" id="PTHR43261">
    <property type="entry name" value="TRANSLATION ELONGATION FACTOR G-RELATED"/>
    <property type="match status" value="1"/>
</dbReference>
<keyword evidence="4" id="KW-0251">Elongation factor</keyword>
<keyword evidence="2" id="KW-0342">GTP-binding</keyword>
<accession>A0A4R3SU44</accession>
<dbReference type="Pfam" id="PF22042">
    <property type="entry name" value="EF-G_D2"/>
    <property type="match status" value="1"/>
</dbReference>
<keyword evidence="1" id="KW-0547">Nucleotide-binding</keyword>
<dbReference type="RefSeq" id="WP_132225797.1">
    <property type="nucleotide sequence ID" value="NZ_JANKBG010000035.1"/>
</dbReference>
<evidence type="ECO:0000256" key="1">
    <source>
        <dbReference type="ARBA" id="ARBA00022741"/>
    </source>
</evidence>
<dbReference type="InterPro" id="IPR035649">
    <property type="entry name" value="EFG_V"/>
</dbReference>
<dbReference type="CDD" id="cd04088">
    <property type="entry name" value="EFG_mtEFG_II"/>
    <property type="match status" value="1"/>
</dbReference>
<dbReference type="Gene3D" id="3.30.70.870">
    <property type="entry name" value="Elongation Factor G (Translational Gtpase), domain 3"/>
    <property type="match status" value="1"/>
</dbReference>
<sequence length="696" mass="77312">MKDYLSSEVRNVVVLGHTGVGKTAVLESMLYFTKASDRFGVTSEGSSLIDYDPEEIKRGLSVYASLVPIEWKDCKINFIDTPGYIDFIRGAEAGIAVGDSALIVVDAKDAVQPGTQRAWEAAQKHGIPTIFFVNKLDEENASFDTAYAALRDAFGKAVIPFEVPIMENGKTIGSINILRDKAWYFEGPLADPEKAQPVPDDMKDIVAEYKNQIAEAIAMSDDELMEKYFSGEEFSEAELTRGVRLGVRNGEIRPVYSGSATHTVGIERLMDLIVKYFPTYGEHGSIVVSDSETQEPVELETNEKESLCAQVFKTIVDPFVGRISYIKVLSGVMSSDSVVYNATKEKPEKISTIFIVKGKHQTAVGKLFTGDIGAVVKLQYTQTNDTLCEKGKHYLVDPIAFSEPMLGMAVFPKSKNDEDKMSNALARMVEEDPTLRLENNKETKQTILYGIGDQHIDVVLNKLQAKYKVEVRLETPKVPYRETIRKKATGEGRHKKQSGGHGQFGHVFVDYEPNPDSEEMVFEEKVFGGAVPRQYFPAVETGLRECMEHGILAGFKVVNVKATLFDGKYHDVDSSEMAFKLAARLSYKAGMAQANPILLEPIVDITVRVPDEFTGTIIGDFNKRRGAIMGMDMVDGYQEISAQVPLAEVQKYPIELRAMTQGRGSYVQKFNRYDPVPANLAEGIIAQHKKEEEDEK</sequence>
<dbReference type="SMART" id="SM00838">
    <property type="entry name" value="EFG_C"/>
    <property type="match status" value="1"/>
</dbReference>
<dbReference type="InterPro" id="IPR047872">
    <property type="entry name" value="EFG_IV"/>
</dbReference>
<dbReference type="NCBIfam" id="NF009891">
    <property type="entry name" value="PRK13351.1-1"/>
    <property type="match status" value="1"/>
</dbReference>
<dbReference type="CDD" id="cd04170">
    <property type="entry name" value="EF-G_bact"/>
    <property type="match status" value="1"/>
</dbReference>
<dbReference type="Gene3D" id="3.40.50.300">
    <property type="entry name" value="P-loop containing nucleotide triphosphate hydrolases"/>
    <property type="match status" value="1"/>
</dbReference>
<dbReference type="NCBIfam" id="NF009379">
    <property type="entry name" value="PRK12740.1-3"/>
    <property type="match status" value="1"/>
</dbReference>
<dbReference type="GO" id="GO:0003746">
    <property type="term" value="F:translation elongation factor activity"/>
    <property type="evidence" value="ECO:0007669"/>
    <property type="project" value="UniProtKB-KW"/>
</dbReference>
<dbReference type="Pfam" id="PF14492">
    <property type="entry name" value="EFG_III"/>
    <property type="match status" value="1"/>
</dbReference>
<dbReference type="EMBL" id="SMBP01000034">
    <property type="protein sequence ID" value="TCU52321.1"/>
    <property type="molecule type" value="Genomic_DNA"/>
</dbReference>
<dbReference type="CDD" id="cd16262">
    <property type="entry name" value="EFG_III"/>
    <property type="match status" value="1"/>
</dbReference>
<dbReference type="InterPro" id="IPR000640">
    <property type="entry name" value="EFG_V-like"/>
</dbReference>
<dbReference type="InterPro" id="IPR053905">
    <property type="entry name" value="EF-G-like_DII"/>
</dbReference>
<dbReference type="FunFam" id="3.30.230.10:FF:000003">
    <property type="entry name" value="Elongation factor G"/>
    <property type="match status" value="1"/>
</dbReference>